<name>A0A433DFR2_9FUNG</name>
<dbReference type="InterPro" id="IPR026258">
    <property type="entry name" value="SRP68"/>
</dbReference>
<evidence type="ECO:0000256" key="5">
    <source>
        <dbReference type="ARBA" id="ARBA00022884"/>
    </source>
</evidence>
<evidence type="ECO:0000256" key="1">
    <source>
        <dbReference type="ARBA" id="ARBA00004496"/>
    </source>
</evidence>
<dbReference type="GO" id="GO:0008312">
    <property type="term" value="F:7S RNA binding"/>
    <property type="evidence" value="ECO:0007669"/>
    <property type="project" value="InterPro"/>
</dbReference>
<dbReference type="PANTHER" id="PTHR12860">
    <property type="entry name" value="SIGNAL RECOGNITION PARTICLE 68 KDA PROTEIN"/>
    <property type="match status" value="1"/>
</dbReference>
<sequence>MLSLETSRLPFNWFSNMNRTRYLHLVLYQTERAWSYAMELKRESTERNDPRKRYHLVKRLRKAVQYSNELVKLCSLKSRKVDGRTALDVQAYSSLMSGYLLFEEQSWQAALDKFVAARTIYENLASAGSPHQEALCNSAIDEIDPNIRFCAYRLRLGGTSNTTGGTRDAEELVATLRKKGNVVGIDLLEAQLEVNLDAFKLTALPYSQRLDTLSSYTLHLPQRHCVNAR</sequence>
<dbReference type="AlphaFoldDB" id="A0A433DFR2"/>
<gene>
    <name evidence="10" type="ORF">BC936DRAFT_141930</name>
</gene>
<evidence type="ECO:0000256" key="9">
    <source>
        <dbReference type="ARBA" id="ARBA00029498"/>
    </source>
</evidence>
<reference evidence="10 11" key="1">
    <citation type="journal article" date="2018" name="New Phytol.">
        <title>Phylogenomics of Endogonaceae and evolution of mycorrhizas within Mucoromycota.</title>
        <authorList>
            <person name="Chang Y."/>
            <person name="Desiro A."/>
            <person name="Na H."/>
            <person name="Sandor L."/>
            <person name="Lipzen A."/>
            <person name="Clum A."/>
            <person name="Barry K."/>
            <person name="Grigoriev I.V."/>
            <person name="Martin F.M."/>
            <person name="Stajich J.E."/>
            <person name="Smith M.E."/>
            <person name="Bonito G."/>
            <person name="Spatafora J.W."/>
        </authorList>
    </citation>
    <scope>NUCLEOTIDE SEQUENCE [LARGE SCALE GENOMIC DNA]</scope>
    <source>
        <strain evidence="10 11">GMNB39</strain>
    </source>
</reference>
<keyword evidence="11" id="KW-1185">Reference proteome</keyword>
<dbReference type="GO" id="GO:0005047">
    <property type="term" value="F:signal recognition particle binding"/>
    <property type="evidence" value="ECO:0007669"/>
    <property type="project" value="InterPro"/>
</dbReference>
<dbReference type="InterPro" id="IPR038253">
    <property type="entry name" value="SRP68_N_sf"/>
</dbReference>
<evidence type="ECO:0000256" key="8">
    <source>
        <dbReference type="ARBA" id="ARBA00023274"/>
    </source>
</evidence>
<proteinExistence type="inferred from homology"/>
<accession>A0A433DFR2</accession>
<dbReference type="Pfam" id="PF16969">
    <property type="entry name" value="SRP68"/>
    <property type="match status" value="1"/>
</dbReference>
<dbReference type="Gene3D" id="1.10.3450.40">
    <property type="entry name" value="Signal recognition particle, SRP68 subunit, RNA-binding domain"/>
    <property type="match status" value="1"/>
</dbReference>
<comment type="subcellular location">
    <subcellularLocation>
        <location evidence="1">Cytoplasm</location>
    </subcellularLocation>
    <subcellularLocation>
        <location evidence="2">Nucleus</location>
        <location evidence="2">Nucleolus</location>
    </subcellularLocation>
</comment>
<keyword evidence="6" id="KW-0733">Signal recognition particle</keyword>
<evidence type="ECO:0000256" key="4">
    <source>
        <dbReference type="ARBA" id="ARBA00022490"/>
    </source>
</evidence>
<evidence type="ECO:0000313" key="11">
    <source>
        <dbReference type="Proteomes" id="UP000268093"/>
    </source>
</evidence>
<evidence type="ECO:0000256" key="2">
    <source>
        <dbReference type="ARBA" id="ARBA00004604"/>
    </source>
</evidence>
<dbReference type="PANTHER" id="PTHR12860:SF0">
    <property type="entry name" value="SIGNAL RECOGNITION PARTICLE SUBUNIT SRP68"/>
    <property type="match status" value="1"/>
</dbReference>
<evidence type="ECO:0000256" key="3">
    <source>
        <dbReference type="ARBA" id="ARBA00009352"/>
    </source>
</evidence>
<dbReference type="EMBL" id="RBNI01002089">
    <property type="protein sequence ID" value="RUP49649.1"/>
    <property type="molecule type" value="Genomic_DNA"/>
</dbReference>
<protein>
    <recommendedName>
        <fullName evidence="9">Signal recognition particle subunit SRP68</fullName>
    </recommendedName>
</protein>
<dbReference type="GO" id="GO:0006614">
    <property type="term" value="P:SRP-dependent cotranslational protein targeting to membrane"/>
    <property type="evidence" value="ECO:0007669"/>
    <property type="project" value="InterPro"/>
</dbReference>
<keyword evidence="8" id="KW-0687">Ribonucleoprotein</keyword>
<dbReference type="GO" id="GO:0030942">
    <property type="term" value="F:endoplasmic reticulum signal peptide binding"/>
    <property type="evidence" value="ECO:0007669"/>
    <property type="project" value="InterPro"/>
</dbReference>
<comment type="similarity">
    <text evidence="3">Belongs to the SRP68 family.</text>
</comment>
<dbReference type="OrthoDB" id="2408256at2759"/>
<keyword evidence="5" id="KW-0694">RNA-binding</keyword>
<organism evidence="10 11">
    <name type="scientific">Jimgerdemannia flammicorona</name>
    <dbReference type="NCBI Taxonomy" id="994334"/>
    <lineage>
        <taxon>Eukaryota</taxon>
        <taxon>Fungi</taxon>
        <taxon>Fungi incertae sedis</taxon>
        <taxon>Mucoromycota</taxon>
        <taxon>Mucoromycotina</taxon>
        <taxon>Endogonomycetes</taxon>
        <taxon>Endogonales</taxon>
        <taxon>Endogonaceae</taxon>
        <taxon>Jimgerdemannia</taxon>
    </lineage>
</organism>
<evidence type="ECO:0000313" key="10">
    <source>
        <dbReference type="EMBL" id="RUP49649.1"/>
    </source>
</evidence>
<evidence type="ECO:0000256" key="7">
    <source>
        <dbReference type="ARBA" id="ARBA00023242"/>
    </source>
</evidence>
<comment type="caution">
    <text evidence="10">The sequence shown here is derived from an EMBL/GenBank/DDBJ whole genome shotgun (WGS) entry which is preliminary data.</text>
</comment>
<dbReference type="Proteomes" id="UP000268093">
    <property type="component" value="Unassembled WGS sequence"/>
</dbReference>
<dbReference type="GO" id="GO:0005730">
    <property type="term" value="C:nucleolus"/>
    <property type="evidence" value="ECO:0007669"/>
    <property type="project" value="UniProtKB-SubCell"/>
</dbReference>
<keyword evidence="7" id="KW-0539">Nucleus</keyword>
<keyword evidence="4" id="KW-0963">Cytoplasm</keyword>
<evidence type="ECO:0000256" key="6">
    <source>
        <dbReference type="ARBA" id="ARBA00023135"/>
    </source>
</evidence>
<dbReference type="GO" id="GO:0005786">
    <property type="term" value="C:signal recognition particle, endoplasmic reticulum targeting"/>
    <property type="evidence" value="ECO:0007669"/>
    <property type="project" value="UniProtKB-KW"/>
</dbReference>